<keyword evidence="14" id="KW-0325">Glycoprotein</keyword>
<feature type="domain" description="Ig-like" evidence="22">
    <location>
        <begin position="41"/>
        <end position="127"/>
    </location>
</feature>
<feature type="binding site" evidence="18">
    <location>
        <position position="677"/>
    </location>
    <ligand>
        <name>Mg(2+)</name>
        <dbReference type="ChEBI" id="CHEBI:18420"/>
    </ligand>
</feature>
<dbReference type="GO" id="GO:0005886">
    <property type="term" value="C:plasma membrane"/>
    <property type="evidence" value="ECO:0007669"/>
    <property type="project" value="TreeGrafter"/>
</dbReference>
<evidence type="ECO:0000256" key="1">
    <source>
        <dbReference type="ARBA" id="ARBA00004479"/>
    </source>
</evidence>
<feature type="binding site" evidence="17">
    <location>
        <position position="676"/>
    </location>
    <ligand>
        <name>ATP</name>
        <dbReference type="ChEBI" id="CHEBI:30616"/>
    </ligand>
</feature>
<dbReference type="GO" id="GO:0007169">
    <property type="term" value="P:cell surface receptor protein tyrosine kinase signaling pathway"/>
    <property type="evidence" value="ECO:0007669"/>
    <property type="project" value="InterPro"/>
</dbReference>
<dbReference type="Gene3D" id="2.60.40.10">
    <property type="entry name" value="Immunoglobulins"/>
    <property type="match status" value="2"/>
</dbReference>
<evidence type="ECO:0000256" key="14">
    <source>
        <dbReference type="ARBA" id="ARBA00023180"/>
    </source>
</evidence>
<feature type="binding site" evidence="17">
    <location>
        <position position="491"/>
    </location>
    <ligand>
        <name>ATP</name>
        <dbReference type="ChEBI" id="CHEBI:30616"/>
    </ligand>
</feature>
<dbReference type="GO" id="GO:0005524">
    <property type="term" value="F:ATP binding"/>
    <property type="evidence" value="ECO:0007669"/>
    <property type="project" value="UniProtKB-KW"/>
</dbReference>
<keyword evidence="6 17" id="KW-0547">Nucleotide-binding</keyword>
<evidence type="ECO:0000256" key="5">
    <source>
        <dbReference type="ARBA" id="ARBA00022692"/>
    </source>
</evidence>
<dbReference type="InterPro" id="IPR001824">
    <property type="entry name" value="Tyr_kinase_rcpt_3_CS"/>
</dbReference>
<evidence type="ECO:0000259" key="22">
    <source>
        <dbReference type="PROSITE" id="PS50835"/>
    </source>
</evidence>
<evidence type="ECO:0000256" key="10">
    <source>
        <dbReference type="ARBA" id="ARBA00023136"/>
    </source>
</evidence>
<evidence type="ECO:0000256" key="6">
    <source>
        <dbReference type="ARBA" id="ARBA00022741"/>
    </source>
</evidence>
<evidence type="ECO:0000256" key="15">
    <source>
        <dbReference type="ARBA" id="ARBA00023319"/>
    </source>
</evidence>
<keyword evidence="7" id="KW-0418">Kinase</keyword>
<evidence type="ECO:0000256" key="20">
    <source>
        <dbReference type="SAM" id="Phobius"/>
    </source>
</evidence>
<keyword evidence="9 20" id="KW-1133">Transmembrane helix</keyword>
<dbReference type="AlphaFoldDB" id="A0A8J2S2A5"/>
<dbReference type="InterPro" id="IPR001245">
    <property type="entry name" value="Ser-Thr/Tyr_kinase_cat_dom"/>
</dbReference>
<evidence type="ECO:0000256" key="17">
    <source>
        <dbReference type="PIRSR" id="PIRSR000615-2"/>
    </source>
</evidence>
<dbReference type="GO" id="GO:0043235">
    <property type="term" value="C:receptor complex"/>
    <property type="evidence" value="ECO:0007669"/>
    <property type="project" value="TreeGrafter"/>
</dbReference>
<comment type="subcellular location">
    <subcellularLocation>
        <location evidence="1">Membrane</location>
        <topology evidence="1">Single-pass type I membrane protein</topology>
    </subcellularLocation>
</comment>
<keyword evidence="12" id="KW-1015">Disulfide bond</keyword>
<dbReference type="OrthoDB" id="3256376at2759"/>
<evidence type="ECO:0000256" key="8">
    <source>
        <dbReference type="ARBA" id="ARBA00022840"/>
    </source>
</evidence>
<name>A0A8J2S2A5_9CRUS</name>
<dbReference type="Pfam" id="PF07714">
    <property type="entry name" value="PK_Tyr_Ser-Thr"/>
    <property type="match status" value="1"/>
</dbReference>
<evidence type="ECO:0000256" key="4">
    <source>
        <dbReference type="ARBA" id="ARBA00022679"/>
    </source>
</evidence>
<dbReference type="SUPFAM" id="SSF48726">
    <property type="entry name" value="Immunoglobulin"/>
    <property type="match status" value="1"/>
</dbReference>
<dbReference type="Gene3D" id="3.30.200.20">
    <property type="entry name" value="Phosphorylase Kinase, domain 1"/>
    <property type="match status" value="1"/>
</dbReference>
<evidence type="ECO:0000256" key="16">
    <source>
        <dbReference type="PIRSR" id="PIRSR000615-1"/>
    </source>
</evidence>
<keyword evidence="5 20" id="KW-0812">Transmembrane</keyword>
<feature type="binding site" evidence="18">
    <location>
        <position position="690"/>
    </location>
    <ligand>
        <name>Mg(2+)</name>
        <dbReference type="ChEBI" id="CHEBI:18420"/>
    </ligand>
</feature>
<dbReference type="Proteomes" id="UP000789390">
    <property type="component" value="Unassembled WGS sequence"/>
</dbReference>
<keyword evidence="15" id="KW-0393">Immunoglobulin domain</keyword>
<evidence type="ECO:0000256" key="12">
    <source>
        <dbReference type="ARBA" id="ARBA00023157"/>
    </source>
</evidence>
<evidence type="ECO:0000256" key="3">
    <source>
        <dbReference type="ARBA" id="ARBA00022553"/>
    </source>
</evidence>
<dbReference type="FunFam" id="3.30.200.20:FF:000776">
    <property type="entry name" value="Flk-1 receptor"/>
    <property type="match status" value="1"/>
</dbReference>
<dbReference type="PROSITE" id="PS50835">
    <property type="entry name" value="IG_LIKE"/>
    <property type="match status" value="1"/>
</dbReference>
<evidence type="ECO:0000256" key="11">
    <source>
        <dbReference type="ARBA" id="ARBA00023137"/>
    </source>
</evidence>
<dbReference type="Gene3D" id="1.10.510.10">
    <property type="entry name" value="Transferase(Phosphotransferase) domain 1"/>
    <property type="match status" value="1"/>
</dbReference>
<evidence type="ECO:0000313" key="24">
    <source>
        <dbReference type="Proteomes" id="UP000789390"/>
    </source>
</evidence>
<dbReference type="InterPro" id="IPR007110">
    <property type="entry name" value="Ig-like_dom"/>
</dbReference>
<evidence type="ECO:0000259" key="21">
    <source>
        <dbReference type="PROSITE" id="PS50011"/>
    </source>
</evidence>
<evidence type="ECO:0000256" key="7">
    <source>
        <dbReference type="ARBA" id="ARBA00022777"/>
    </source>
</evidence>
<dbReference type="SUPFAM" id="SSF56112">
    <property type="entry name" value="Protein kinase-like (PK-like)"/>
    <property type="match status" value="1"/>
</dbReference>
<dbReference type="PROSITE" id="PS00109">
    <property type="entry name" value="PROTEIN_KINASE_TYR"/>
    <property type="match status" value="1"/>
</dbReference>
<feature type="transmembrane region" description="Helical" evidence="20">
    <location>
        <begin position="375"/>
        <end position="397"/>
    </location>
</feature>
<feature type="active site" description="Proton acceptor" evidence="16">
    <location>
        <position position="672"/>
    </location>
</feature>
<dbReference type="InterPro" id="IPR011009">
    <property type="entry name" value="Kinase-like_dom_sf"/>
</dbReference>
<dbReference type="GO" id="GO:0004714">
    <property type="term" value="F:transmembrane receptor protein tyrosine kinase activity"/>
    <property type="evidence" value="ECO:0007669"/>
    <property type="project" value="UniProtKB-EC"/>
</dbReference>
<feature type="site" description="Important for interaction with phosphotyrosine-binding proteins" evidence="19">
    <location>
        <position position="816"/>
    </location>
</feature>
<comment type="caution">
    <text evidence="23">The sequence shown here is derived from an EMBL/GenBank/DDBJ whole genome shotgun (WGS) entry which is preliminary data.</text>
</comment>
<organism evidence="23 24">
    <name type="scientific">Daphnia galeata</name>
    <dbReference type="NCBI Taxonomy" id="27404"/>
    <lineage>
        <taxon>Eukaryota</taxon>
        <taxon>Metazoa</taxon>
        <taxon>Ecdysozoa</taxon>
        <taxon>Arthropoda</taxon>
        <taxon>Crustacea</taxon>
        <taxon>Branchiopoda</taxon>
        <taxon>Diplostraca</taxon>
        <taxon>Cladocera</taxon>
        <taxon>Anomopoda</taxon>
        <taxon>Daphniidae</taxon>
        <taxon>Daphnia</taxon>
    </lineage>
</organism>
<sequence>MMLCPQTFVSNSLSSVQLALFIFYFVLVAQQSSAQLLRLIPDVPEQVVAVGSNITLTCIFEDIKFYILRGAVEPLSWTLPDYNVKYPELSNLGNRLNKMNDNGNEKFMSTMTLKTWDVRETGYYVCTGRLRRVYDKTFQINQYVYVYGDNDLAFIDDPSQGGITGYTFTFQQGNSGLVPCKSTHPNVTITITTYLTNSPILLSESTSNWEMEPKRGITLKRAMISDTNRYNCIGSMNNLTTRVRHLYIIVEGMELIRMNDTEDPLVGSNVTLICRISRPNYSSTHNSSAPEWSLKKIGDNEIIRTINETNPPEGIQINTVIESDMYYESRLELFDVTLNTSTTIFQCKSTVNNKVVSKEISFQIKELPVDINAEMITAFAIAVIVPIIVCIGIGLGIKKYYDKKKVLFPGAENLLRGNRGAIDGEFTIEEQIEYLPYDKRWEFPRHRLKLGKQIGVGCFGRVLKAEAVGIRDPSADPDENSCVNVKTVAVKMVKSENDTDLKALASEMKILIYLGSHLNVVNLLGACTKKVHRGELLVIVEYCRFGNLQAYLTHHRNQFINQLDEFGNLKPQTDTEEMLDVHRHRNDQSRIESESQNNSTCDSNVEIEMSNLNISLKPIIASEEPEPFWQCQQDPDNPDESESICTRDLISWSFQISRGMDYLTSKKVLHGDLAARNVLLADNGVAKIADFGMARKMYYDGNYEKKGQGLMPVKWMAIESLTDRIFTTQSDVWSYGVLLWEMFSLGKVPYPGMEAGHHLLKEIQNGYRMDKPEIAPNFMGEIMDNCWKVEPKERPTFSQIEEIISKHMESSVSSHYLNLNAPYVRLNEDKENATSKDLFGLAKLLND</sequence>
<dbReference type="EC" id="2.7.10.1" evidence="2"/>
<keyword evidence="24" id="KW-1185">Reference proteome</keyword>
<evidence type="ECO:0000256" key="19">
    <source>
        <dbReference type="PIRSR" id="PIRSR000615-4"/>
    </source>
</evidence>
<dbReference type="InterPro" id="IPR013783">
    <property type="entry name" value="Ig-like_fold"/>
</dbReference>
<dbReference type="InterPro" id="IPR003599">
    <property type="entry name" value="Ig_sub"/>
</dbReference>
<dbReference type="InterPro" id="IPR000719">
    <property type="entry name" value="Prot_kinase_dom"/>
</dbReference>
<evidence type="ECO:0000256" key="9">
    <source>
        <dbReference type="ARBA" id="ARBA00022989"/>
    </source>
</evidence>
<feature type="domain" description="Protein kinase" evidence="21">
    <location>
        <begin position="448"/>
        <end position="810"/>
    </location>
</feature>
<dbReference type="FunFam" id="1.10.510.10:FF:000373">
    <property type="entry name" value="Receptor protein-tyrosine kinase"/>
    <property type="match status" value="1"/>
</dbReference>
<gene>
    <name evidence="23" type="ORF">DGAL_LOCUS17429</name>
</gene>
<evidence type="ECO:0000256" key="13">
    <source>
        <dbReference type="ARBA" id="ARBA00023170"/>
    </source>
</evidence>
<reference evidence="23" key="1">
    <citation type="submission" date="2021-11" db="EMBL/GenBank/DDBJ databases">
        <authorList>
            <person name="Schell T."/>
        </authorList>
    </citation>
    <scope>NUCLEOTIDE SEQUENCE</scope>
    <source>
        <strain evidence="23">M5</strain>
    </source>
</reference>
<evidence type="ECO:0000256" key="2">
    <source>
        <dbReference type="ARBA" id="ARBA00011902"/>
    </source>
</evidence>
<dbReference type="SMART" id="SM00409">
    <property type="entry name" value="IG"/>
    <property type="match status" value="3"/>
</dbReference>
<keyword evidence="13" id="KW-0675">Receptor</keyword>
<proteinExistence type="predicted"/>
<keyword evidence="11" id="KW-0829">Tyrosine-protein kinase</keyword>
<keyword evidence="10 20" id="KW-0472">Membrane</keyword>
<dbReference type="PIRSF" id="PIRSF000615">
    <property type="entry name" value="TyrPK_CSF1-R"/>
    <property type="match status" value="1"/>
</dbReference>
<dbReference type="PROSITE" id="PS00240">
    <property type="entry name" value="RECEPTOR_TYR_KIN_III"/>
    <property type="match status" value="1"/>
</dbReference>
<keyword evidence="4" id="KW-0808">Transferase</keyword>
<accession>A0A8J2S2A5</accession>
<keyword evidence="18" id="KW-0460">Magnesium</keyword>
<evidence type="ECO:0000313" key="23">
    <source>
        <dbReference type="EMBL" id="CAH0113532.1"/>
    </source>
</evidence>
<feature type="binding site" evidence="17">
    <location>
        <begin position="455"/>
        <end position="462"/>
    </location>
    <ligand>
        <name>ATP</name>
        <dbReference type="ChEBI" id="CHEBI:30616"/>
    </ligand>
</feature>
<keyword evidence="3" id="KW-0597">Phosphoprotein</keyword>
<dbReference type="EMBL" id="CAKKLH010000341">
    <property type="protein sequence ID" value="CAH0113532.1"/>
    <property type="molecule type" value="Genomic_DNA"/>
</dbReference>
<dbReference type="PROSITE" id="PS50011">
    <property type="entry name" value="PROTEIN_KINASE_DOM"/>
    <property type="match status" value="1"/>
</dbReference>
<evidence type="ECO:0000256" key="18">
    <source>
        <dbReference type="PIRSR" id="PIRSR000615-3"/>
    </source>
</evidence>
<keyword evidence="8 17" id="KW-0067">ATP-binding</keyword>
<dbReference type="PANTHER" id="PTHR24416">
    <property type="entry name" value="TYROSINE-PROTEIN KINASE RECEPTOR"/>
    <property type="match status" value="1"/>
</dbReference>
<dbReference type="PANTHER" id="PTHR24416:SF600">
    <property type="entry name" value="PDGF- AND VEGF-RECEPTOR RELATED, ISOFORM J"/>
    <property type="match status" value="1"/>
</dbReference>
<dbReference type="InterPro" id="IPR050122">
    <property type="entry name" value="RTK"/>
</dbReference>
<protein>
    <recommendedName>
        <fullName evidence="2">receptor protein-tyrosine kinase</fullName>
        <ecNumber evidence="2">2.7.10.1</ecNumber>
    </recommendedName>
</protein>
<dbReference type="InterPro" id="IPR036179">
    <property type="entry name" value="Ig-like_dom_sf"/>
</dbReference>
<keyword evidence="18" id="KW-0479">Metal-binding</keyword>
<dbReference type="GO" id="GO:0046872">
    <property type="term" value="F:metal ion binding"/>
    <property type="evidence" value="ECO:0007669"/>
    <property type="project" value="UniProtKB-KW"/>
</dbReference>
<dbReference type="InterPro" id="IPR008266">
    <property type="entry name" value="Tyr_kinase_AS"/>
</dbReference>